<keyword evidence="1" id="KW-0675">Receptor</keyword>
<sequence length="340" mass="36004">MDNLTLWDFKSLLRQTEDNLGGLLMKFLCTAAAFSVAALVGSTASAQNVGIATSNPGSLFHNIGTAVANAANANGLNTTIQPATSPNQFIPFVNDGGIEFGVANLQEVNYSITGEAWWNGNKNENIRVVGQLQPLVEAIFVRKDSDIMTVGDLRGKAMTDGYTAQNTILPQLSAFYATAGMTRDDVEQVSVASVVAGANAFMAGDTVGFIFAHGAGKVREADAAVGGLRALGVDDTSDAALAAARAHWPTAFFKELKAGAMPGVLEDDTYIAFPQVVFTHAGASDEAVYQMAKAMYEQGKVMGETFPPMRAFKPADMRGDIGISEFHPGAIRFYEEVGLK</sequence>
<dbReference type="AlphaFoldDB" id="A0AAN0VHR5"/>
<organism evidence="1 2">
    <name type="scientific">Planktomarina temperata RCA23</name>
    <dbReference type="NCBI Taxonomy" id="666509"/>
    <lineage>
        <taxon>Bacteria</taxon>
        <taxon>Pseudomonadati</taxon>
        <taxon>Pseudomonadota</taxon>
        <taxon>Alphaproteobacteria</taxon>
        <taxon>Rhodobacterales</taxon>
        <taxon>Paracoccaceae</taxon>
        <taxon>Planktomarina</taxon>
    </lineage>
</organism>
<proteinExistence type="predicted"/>
<dbReference type="Gene3D" id="3.40.190.10">
    <property type="entry name" value="Periplasmic binding protein-like II"/>
    <property type="match status" value="2"/>
</dbReference>
<dbReference type="SUPFAM" id="SSF53850">
    <property type="entry name" value="Periplasmic binding protein-like II"/>
    <property type="match status" value="1"/>
</dbReference>
<protein>
    <submittedName>
        <fullName evidence="1">TRAP transporter solute receptor, TAXI family</fullName>
    </submittedName>
</protein>
<evidence type="ECO:0000313" key="1">
    <source>
        <dbReference type="EMBL" id="AII86380.1"/>
    </source>
</evidence>
<dbReference type="Proteomes" id="UP000028680">
    <property type="component" value="Chromosome"/>
</dbReference>
<dbReference type="Pfam" id="PF16868">
    <property type="entry name" value="NMT1_3"/>
    <property type="match status" value="1"/>
</dbReference>
<evidence type="ECO:0000313" key="2">
    <source>
        <dbReference type="Proteomes" id="UP000028680"/>
    </source>
</evidence>
<dbReference type="EMBL" id="CP003984">
    <property type="protein sequence ID" value="AII86380.1"/>
    <property type="molecule type" value="Genomic_DNA"/>
</dbReference>
<dbReference type="PANTHER" id="PTHR42941:SF1">
    <property type="entry name" value="SLL1037 PROTEIN"/>
    <property type="match status" value="1"/>
</dbReference>
<gene>
    <name evidence="1" type="ORF">RCA23_c08240</name>
</gene>
<dbReference type="KEGG" id="ptp:RCA23_c08240"/>
<accession>A0AAN0VHR5</accession>
<dbReference type="InterPro" id="IPR011852">
    <property type="entry name" value="TRAP_TAXI"/>
</dbReference>
<dbReference type="NCBIfam" id="TIGR02122">
    <property type="entry name" value="TRAP_TAXI"/>
    <property type="match status" value="1"/>
</dbReference>
<reference evidence="1 2" key="1">
    <citation type="journal article" date="2014" name="ISME J.">
        <title>Adaptation of an abundant Roseobacter RCA organism to pelagic systems revealed by genomic and transcriptomic analyses.</title>
        <authorList>
            <person name="Voget S."/>
            <person name="Wemheuer B."/>
            <person name="Brinkhoff T."/>
            <person name="Vollmers J."/>
            <person name="Dietrich S."/>
            <person name="Giebel H.A."/>
            <person name="Beardsley C."/>
            <person name="Sardemann C."/>
            <person name="Bakenhus I."/>
            <person name="Billerbeck S."/>
            <person name="Daniel R."/>
            <person name="Simon M."/>
        </authorList>
    </citation>
    <scope>NUCLEOTIDE SEQUENCE [LARGE SCALE GENOMIC DNA]</scope>
    <source>
        <strain evidence="1 2">RCA23</strain>
    </source>
</reference>
<keyword evidence="2" id="KW-1185">Reference proteome</keyword>
<name>A0AAN0VHR5_9RHOB</name>
<dbReference type="PANTHER" id="PTHR42941">
    <property type="entry name" value="SLL1037 PROTEIN"/>
    <property type="match status" value="1"/>
</dbReference>